<comment type="caution">
    <text evidence="13">The sequence shown here is derived from an EMBL/GenBank/DDBJ whole genome shotgun (WGS) entry which is preliminary data.</text>
</comment>
<keyword evidence="14" id="KW-1185">Reference proteome</keyword>
<evidence type="ECO:0000256" key="3">
    <source>
        <dbReference type="ARBA" id="ARBA00012955"/>
    </source>
</evidence>
<dbReference type="OrthoDB" id="439792at2759"/>
<keyword evidence="4 11" id="KW-0808">Transferase</keyword>
<evidence type="ECO:0000256" key="12">
    <source>
        <dbReference type="SAM" id="Coils"/>
    </source>
</evidence>
<dbReference type="PANTHER" id="PTHR13183">
    <property type="entry name" value="AXONEMAL INNER ARM DYNEIN LIGHT CHAIN 28"/>
    <property type="match status" value="1"/>
</dbReference>
<evidence type="ECO:0000256" key="6">
    <source>
        <dbReference type="ARBA" id="ARBA00022777"/>
    </source>
</evidence>
<dbReference type="HAMAP" id="MF_00235">
    <property type="entry name" value="Adenylate_kinase_Adk"/>
    <property type="match status" value="1"/>
</dbReference>
<dbReference type="InterPro" id="IPR027417">
    <property type="entry name" value="P-loop_NTPase"/>
</dbReference>
<dbReference type="Proteomes" id="UP000075714">
    <property type="component" value="Unassembled WGS sequence"/>
</dbReference>
<accession>A0A150GJ04</accession>
<organism evidence="13 14">
    <name type="scientific">Gonium pectorale</name>
    <name type="common">Green alga</name>
    <dbReference type="NCBI Taxonomy" id="33097"/>
    <lineage>
        <taxon>Eukaryota</taxon>
        <taxon>Viridiplantae</taxon>
        <taxon>Chlorophyta</taxon>
        <taxon>core chlorophytes</taxon>
        <taxon>Chlorophyceae</taxon>
        <taxon>CS clade</taxon>
        <taxon>Chlamydomonadales</taxon>
        <taxon>Volvocaceae</taxon>
        <taxon>Gonium</taxon>
    </lineage>
</organism>
<dbReference type="GO" id="GO:0005524">
    <property type="term" value="F:ATP binding"/>
    <property type="evidence" value="ECO:0007669"/>
    <property type="project" value="InterPro"/>
</dbReference>
<keyword evidence="6 11" id="KW-0418">Kinase</keyword>
<dbReference type="PRINTS" id="PR00094">
    <property type="entry name" value="ADENYLTKNASE"/>
</dbReference>
<keyword evidence="8 12" id="KW-0175">Coiled coil</keyword>
<dbReference type="Gene3D" id="3.40.50.300">
    <property type="entry name" value="P-loop containing nucleotide triphosphate hydrolases"/>
    <property type="match status" value="1"/>
</dbReference>
<evidence type="ECO:0000256" key="5">
    <source>
        <dbReference type="ARBA" id="ARBA00022741"/>
    </source>
</evidence>
<proteinExistence type="inferred from homology"/>
<name>A0A150GJ04_GONPE</name>
<reference evidence="14" key="1">
    <citation type="journal article" date="2016" name="Nat. Commun.">
        <title>The Gonium pectorale genome demonstrates co-option of cell cycle regulation during the evolution of multicellularity.</title>
        <authorList>
            <person name="Hanschen E.R."/>
            <person name="Marriage T.N."/>
            <person name="Ferris P.J."/>
            <person name="Hamaji T."/>
            <person name="Toyoda A."/>
            <person name="Fujiyama A."/>
            <person name="Neme R."/>
            <person name="Noguchi H."/>
            <person name="Minakuchi Y."/>
            <person name="Suzuki M."/>
            <person name="Kawai-Toyooka H."/>
            <person name="Smith D.R."/>
            <person name="Sparks H."/>
            <person name="Anderson J."/>
            <person name="Bakaric R."/>
            <person name="Luria V."/>
            <person name="Karger A."/>
            <person name="Kirschner M.W."/>
            <person name="Durand P.M."/>
            <person name="Michod R.E."/>
            <person name="Nozaki H."/>
            <person name="Olson B.J."/>
        </authorList>
    </citation>
    <scope>NUCLEOTIDE SEQUENCE [LARGE SCALE GENOMIC DNA]</scope>
    <source>
        <strain evidence="14">NIES-2863</strain>
    </source>
</reference>
<evidence type="ECO:0000313" key="13">
    <source>
        <dbReference type="EMBL" id="KXZ49799.1"/>
    </source>
</evidence>
<dbReference type="InterPro" id="IPR033690">
    <property type="entry name" value="Adenylat_kinase_CS"/>
</dbReference>
<dbReference type="CDD" id="cd01428">
    <property type="entry name" value="ADK"/>
    <property type="match status" value="1"/>
</dbReference>
<dbReference type="PANTHER" id="PTHR13183:SF0">
    <property type="entry name" value="AXONEMAL DYNEIN LIGHT INTERMEDIATE POLYPEPTIDE 1"/>
    <property type="match status" value="1"/>
</dbReference>
<gene>
    <name evidence="13" type="ORF">GPECTOR_19g250</name>
</gene>
<evidence type="ECO:0000256" key="2">
    <source>
        <dbReference type="ARBA" id="ARBA00007220"/>
    </source>
</evidence>
<dbReference type="GO" id="GO:0005930">
    <property type="term" value="C:axoneme"/>
    <property type="evidence" value="ECO:0007669"/>
    <property type="project" value="TreeGrafter"/>
</dbReference>
<sequence length="457" mass="51597">MLAQQRSCSRPAAQPFRSGKACVRPVRTAVKATASLKVMISGAPAAGKGTQCAKIVEKYKLVHISVGDILREEVKNGTPAGKKARDYMDRGVLVPDEVVVEMVKSRLAQDDVKQRGWLLDGYPRSASQAEAIEKEGIRPDVFLLIQVPDELLIERVVGRRLDPVTGAIYHLKYNPPPADVVSRLQQRSDDTEEKCRVRVDTHNANVDAVVGYYKDVKVEIDGTKSMEEVFESISAVLDETIAKSDPLEVYCKEAPEADECRVYEEWTEDGQLWVQYVSSTPATRLDVINLQEKLDQQLQQRQARETGICPIREELYAQTFDELIRQVTINCAERGLLLLRVRDEMRMTIAAYQTLYESAVAFGIRKALQTEQGKSEMESRITQLEADVKDLERQVQEWKFKCEAIEKRESERREVDAKKHKDEVAYLENYAKQLKQQLETFLVPAKKGVPGAPAPAT</sequence>
<evidence type="ECO:0000256" key="1">
    <source>
        <dbReference type="ARBA" id="ARBA00000582"/>
    </source>
</evidence>
<evidence type="ECO:0000256" key="11">
    <source>
        <dbReference type="RuleBase" id="RU003330"/>
    </source>
</evidence>
<comment type="catalytic activity">
    <reaction evidence="1">
        <text>AMP + ATP = 2 ADP</text>
        <dbReference type="Rhea" id="RHEA:12973"/>
        <dbReference type="ChEBI" id="CHEBI:30616"/>
        <dbReference type="ChEBI" id="CHEBI:456215"/>
        <dbReference type="ChEBI" id="CHEBI:456216"/>
        <dbReference type="EC" id="2.7.4.3"/>
    </reaction>
</comment>
<keyword evidence="5" id="KW-0547">Nucleotide-binding</keyword>
<dbReference type="EMBL" id="LSYV01000020">
    <property type="protein sequence ID" value="KXZ49799.1"/>
    <property type="molecule type" value="Genomic_DNA"/>
</dbReference>
<dbReference type="PROSITE" id="PS00113">
    <property type="entry name" value="ADENYLATE_KINASE"/>
    <property type="match status" value="1"/>
</dbReference>
<dbReference type="GO" id="GO:0045504">
    <property type="term" value="F:dynein heavy chain binding"/>
    <property type="evidence" value="ECO:0007669"/>
    <property type="project" value="TreeGrafter"/>
</dbReference>
<protein>
    <recommendedName>
        <fullName evidence="3">adenylate kinase</fullName>
        <ecNumber evidence="3">2.7.4.3</ecNumber>
    </recommendedName>
</protein>
<evidence type="ECO:0000313" key="14">
    <source>
        <dbReference type="Proteomes" id="UP000075714"/>
    </source>
</evidence>
<evidence type="ECO:0000256" key="8">
    <source>
        <dbReference type="ARBA" id="ARBA00023054"/>
    </source>
</evidence>
<dbReference type="InterPro" id="IPR006259">
    <property type="entry name" value="Adenyl_kin_sub"/>
</dbReference>
<dbReference type="Pfam" id="PF00406">
    <property type="entry name" value="ADK"/>
    <property type="match status" value="1"/>
</dbReference>
<dbReference type="SUPFAM" id="SSF52540">
    <property type="entry name" value="P-loop containing nucleoside triphosphate hydrolases"/>
    <property type="match status" value="1"/>
</dbReference>
<dbReference type="InterPro" id="IPR000850">
    <property type="entry name" value="Adenylat/UMP-CMP_kin"/>
</dbReference>
<keyword evidence="9" id="KW-0505">Motor protein</keyword>
<dbReference type="AlphaFoldDB" id="A0A150GJ04"/>
<evidence type="ECO:0000256" key="4">
    <source>
        <dbReference type="ARBA" id="ARBA00022679"/>
    </source>
</evidence>
<dbReference type="GO" id="GO:0030286">
    <property type="term" value="C:dynein complex"/>
    <property type="evidence" value="ECO:0007669"/>
    <property type="project" value="UniProtKB-KW"/>
</dbReference>
<dbReference type="NCBIfam" id="TIGR01351">
    <property type="entry name" value="adk"/>
    <property type="match status" value="1"/>
</dbReference>
<dbReference type="GO" id="GO:0004017">
    <property type="term" value="F:AMP kinase activity"/>
    <property type="evidence" value="ECO:0007669"/>
    <property type="project" value="UniProtKB-EC"/>
</dbReference>
<evidence type="ECO:0000256" key="7">
    <source>
        <dbReference type="ARBA" id="ARBA00023017"/>
    </source>
</evidence>
<feature type="coiled-coil region" evidence="12">
    <location>
        <begin position="374"/>
        <end position="437"/>
    </location>
</feature>
<dbReference type="Pfam" id="PF10211">
    <property type="entry name" value="Ax_dynein_light"/>
    <property type="match status" value="1"/>
</dbReference>
<comment type="similarity">
    <text evidence="2 11">Belongs to the adenylate kinase family.</text>
</comment>
<dbReference type="STRING" id="33097.A0A150GJ04"/>
<keyword evidence="7" id="KW-0243">Dynein</keyword>
<dbReference type="InterPro" id="IPR019347">
    <property type="entry name" value="Axonemal_dynein_light_chain"/>
</dbReference>
<evidence type="ECO:0000256" key="9">
    <source>
        <dbReference type="ARBA" id="ARBA00023175"/>
    </source>
</evidence>
<comment type="similarity">
    <text evidence="10">Belongs to the inner dynein arm light chain family.</text>
</comment>
<evidence type="ECO:0000256" key="10">
    <source>
        <dbReference type="ARBA" id="ARBA00038114"/>
    </source>
</evidence>
<dbReference type="EC" id="2.7.4.3" evidence="3"/>